<dbReference type="NCBIfam" id="TIGR01479">
    <property type="entry name" value="GMP_PMI"/>
    <property type="match status" value="1"/>
</dbReference>
<dbReference type="InterPro" id="IPR001538">
    <property type="entry name" value="Man6P_isomerase-2_C"/>
</dbReference>
<dbReference type="GO" id="GO:0004475">
    <property type="term" value="F:mannose-1-phosphate guanylyltransferase (GTP) activity"/>
    <property type="evidence" value="ECO:0007669"/>
    <property type="project" value="UniProtKB-EC"/>
</dbReference>
<comment type="catalytic activity">
    <reaction evidence="7">
        <text>alpha-D-mannose 1-phosphate + GTP + H(+) = GDP-alpha-D-mannose + diphosphate</text>
        <dbReference type="Rhea" id="RHEA:15229"/>
        <dbReference type="ChEBI" id="CHEBI:15378"/>
        <dbReference type="ChEBI" id="CHEBI:33019"/>
        <dbReference type="ChEBI" id="CHEBI:37565"/>
        <dbReference type="ChEBI" id="CHEBI:57527"/>
        <dbReference type="ChEBI" id="CHEBI:58409"/>
        <dbReference type="EC" id="2.7.7.13"/>
    </reaction>
</comment>
<dbReference type="GO" id="GO:0016853">
    <property type="term" value="F:isomerase activity"/>
    <property type="evidence" value="ECO:0007669"/>
    <property type="project" value="UniProtKB-KW"/>
</dbReference>
<evidence type="ECO:0000259" key="11">
    <source>
        <dbReference type="Pfam" id="PF22640"/>
    </source>
</evidence>
<dbReference type="InterPro" id="IPR054566">
    <property type="entry name" value="ManC/GMP-like_b-helix"/>
</dbReference>
<keyword evidence="5" id="KW-0547">Nucleotide-binding</keyword>
<keyword evidence="3 12" id="KW-0808">Transferase</keyword>
<evidence type="ECO:0000256" key="4">
    <source>
        <dbReference type="ARBA" id="ARBA00022695"/>
    </source>
</evidence>
<organism evidence="12 13">
    <name type="scientific">Tistlia consotensis USBA 355</name>
    <dbReference type="NCBI Taxonomy" id="560819"/>
    <lineage>
        <taxon>Bacteria</taxon>
        <taxon>Pseudomonadati</taxon>
        <taxon>Pseudomonadota</taxon>
        <taxon>Alphaproteobacteria</taxon>
        <taxon>Rhodospirillales</taxon>
        <taxon>Rhodovibrionaceae</taxon>
        <taxon>Tistlia</taxon>
    </lineage>
</organism>
<evidence type="ECO:0000259" key="9">
    <source>
        <dbReference type="Pfam" id="PF00483"/>
    </source>
</evidence>
<name>A0A1Y6B9D5_9PROT</name>
<dbReference type="SUPFAM" id="SSF51182">
    <property type="entry name" value="RmlC-like cupins"/>
    <property type="match status" value="1"/>
</dbReference>
<accession>A0A1Y6B9D5</accession>
<evidence type="ECO:0000256" key="1">
    <source>
        <dbReference type="ARBA" id="ARBA00006115"/>
    </source>
</evidence>
<dbReference type="CDD" id="cd02509">
    <property type="entry name" value="GDP-M1P_Guanylyltransferase"/>
    <property type="match status" value="1"/>
</dbReference>
<reference evidence="12 13" key="1">
    <citation type="submission" date="2017-04" db="EMBL/GenBank/DDBJ databases">
        <authorList>
            <person name="Afonso C.L."/>
            <person name="Miller P.J."/>
            <person name="Scott M.A."/>
            <person name="Spackman E."/>
            <person name="Goraichik I."/>
            <person name="Dimitrov K.M."/>
            <person name="Suarez D.L."/>
            <person name="Swayne D.E."/>
        </authorList>
    </citation>
    <scope>NUCLEOTIDE SEQUENCE [LARGE SCALE GENOMIC DNA]</scope>
    <source>
        <strain evidence="12 13">USBA 355</strain>
    </source>
</reference>
<dbReference type="CDD" id="cd02213">
    <property type="entry name" value="cupin_PMI_typeII_C"/>
    <property type="match status" value="1"/>
</dbReference>
<dbReference type="Gene3D" id="2.60.120.10">
    <property type="entry name" value="Jelly Rolls"/>
    <property type="match status" value="1"/>
</dbReference>
<dbReference type="GO" id="GO:0009298">
    <property type="term" value="P:GDP-mannose biosynthetic process"/>
    <property type="evidence" value="ECO:0007669"/>
    <property type="project" value="TreeGrafter"/>
</dbReference>
<dbReference type="Pfam" id="PF22640">
    <property type="entry name" value="ManC_GMP_beta-helix"/>
    <property type="match status" value="1"/>
</dbReference>
<evidence type="ECO:0000256" key="5">
    <source>
        <dbReference type="ARBA" id="ARBA00022741"/>
    </source>
</evidence>
<dbReference type="Pfam" id="PF00483">
    <property type="entry name" value="NTP_transferase"/>
    <property type="match status" value="1"/>
</dbReference>
<gene>
    <name evidence="12" type="ORF">SAMN05428998_102152</name>
</gene>
<evidence type="ECO:0000313" key="13">
    <source>
        <dbReference type="Proteomes" id="UP000192917"/>
    </source>
</evidence>
<sequence>MERLYPVILSGGSGSRLWPLSRQSNPKQLLPLVGRQTLLEATLRRVSGSGAFHPPTLVVNAEHRFAVAEQARLAGTAPRAILLEAVGRNTAPAILCAALDLLAADDSAIMLVLPSDHLIRDAKAFRRAVETARAAAAAGRVMTLGITPDRPETGYGWIEKGGALDGLAGAFEVARFKEKPDAATAAAMLADGRHLWNAGIFVLPAARVVAELERLEPELVQHCRDALDRASKDIDFTRLDPESFGQAKAISIDYALVERVERVGTVAVEMGWSDLGGFDALYEVAERDEQGNATVGRTALLDARDCHVRSNGRLVTVLGLEGVLVVETDDAVLVADRGRAQDVKQLVEKLKSEGFPEATQGSKWHRPWGWFQTLDMGERFQVKRISVNPGASLSLQMHHHRAEHWIVVSGTAEVNRETESFLLAENESTYIPLGQRHRLTNPGRVQLEMIEVQSGAYLGEDDIVRFDDNYGRQ</sequence>
<dbReference type="GO" id="GO:0005525">
    <property type="term" value="F:GTP binding"/>
    <property type="evidence" value="ECO:0007669"/>
    <property type="project" value="UniProtKB-KW"/>
</dbReference>
<proteinExistence type="inferred from homology"/>
<dbReference type="InterPro" id="IPR029044">
    <property type="entry name" value="Nucleotide-diphossugar_trans"/>
</dbReference>
<keyword evidence="6" id="KW-0342">GTP-binding</keyword>
<keyword evidence="12" id="KW-0413">Isomerase</keyword>
<dbReference type="GO" id="GO:0000271">
    <property type="term" value="P:polysaccharide biosynthetic process"/>
    <property type="evidence" value="ECO:0007669"/>
    <property type="project" value="InterPro"/>
</dbReference>
<dbReference type="Gene3D" id="3.90.550.10">
    <property type="entry name" value="Spore Coat Polysaccharide Biosynthesis Protein SpsA, Chain A"/>
    <property type="match status" value="1"/>
</dbReference>
<dbReference type="SUPFAM" id="SSF53448">
    <property type="entry name" value="Nucleotide-diphospho-sugar transferases"/>
    <property type="match status" value="1"/>
</dbReference>
<dbReference type="PANTHER" id="PTHR46390">
    <property type="entry name" value="MANNOSE-1-PHOSPHATE GUANYLYLTRANSFERASE"/>
    <property type="match status" value="1"/>
</dbReference>
<protein>
    <recommendedName>
        <fullName evidence="2">mannose-1-phosphate guanylyltransferase</fullName>
        <ecNumber evidence="2">2.7.7.13</ecNumber>
    </recommendedName>
</protein>
<keyword evidence="4 12" id="KW-0548">Nucleotidyltransferase</keyword>
<dbReference type="AlphaFoldDB" id="A0A1Y6B9D5"/>
<dbReference type="Proteomes" id="UP000192917">
    <property type="component" value="Unassembled WGS sequence"/>
</dbReference>
<dbReference type="RefSeq" id="WP_085121227.1">
    <property type="nucleotide sequence ID" value="NZ_FWZX01000002.1"/>
</dbReference>
<keyword evidence="13" id="KW-1185">Reference proteome</keyword>
<dbReference type="InterPro" id="IPR049577">
    <property type="entry name" value="GMPP_N"/>
</dbReference>
<feature type="domain" description="Nucleotidyl transferase" evidence="9">
    <location>
        <begin position="6"/>
        <end position="290"/>
    </location>
</feature>
<evidence type="ECO:0000313" key="12">
    <source>
        <dbReference type="EMBL" id="SME98272.1"/>
    </source>
</evidence>
<evidence type="ECO:0000256" key="7">
    <source>
        <dbReference type="ARBA" id="ARBA00047343"/>
    </source>
</evidence>
<dbReference type="InterPro" id="IPR051161">
    <property type="entry name" value="Mannose-6P_isomerase_type2"/>
</dbReference>
<evidence type="ECO:0000256" key="3">
    <source>
        <dbReference type="ARBA" id="ARBA00022679"/>
    </source>
</evidence>
<feature type="domain" description="MannoseP isomerase/GMP-like beta-helix" evidence="11">
    <location>
        <begin position="296"/>
        <end position="350"/>
    </location>
</feature>
<dbReference type="FunFam" id="3.90.550.10:FF:000046">
    <property type="entry name" value="Mannose-1-phosphate guanylyltransferase (GDP)"/>
    <property type="match status" value="1"/>
</dbReference>
<dbReference type="EC" id="2.7.7.13" evidence="2"/>
<dbReference type="InterPro" id="IPR011051">
    <property type="entry name" value="RmlC_Cupin_sf"/>
</dbReference>
<evidence type="ECO:0000256" key="6">
    <source>
        <dbReference type="ARBA" id="ARBA00023134"/>
    </source>
</evidence>
<dbReference type="InterPro" id="IPR006375">
    <property type="entry name" value="Man1P_GuaTrfase/Man6P_Isoase"/>
</dbReference>
<dbReference type="STRING" id="560819.SAMN05428998_102152"/>
<dbReference type="FunFam" id="2.60.120.10:FF:000032">
    <property type="entry name" value="Mannose-1-phosphate guanylyltransferase/mannose-6-phosphate isomerase"/>
    <property type="match status" value="1"/>
</dbReference>
<dbReference type="Pfam" id="PF01050">
    <property type="entry name" value="MannoseP_isomer"/>
    <property type="match status" value="1"/>
</dbReference>
<dbReference type="EMBL" id="FWZX01000002">
    <property type="protein sequence ID" value="SME98272.1"/>
    <property type="molecule type" value="Genomic_DNA"/>
</dbReference>
<evidence type="ECO:0000256" key="2">
    <source>
        <dbReference type="ARBA" id="ARBA00012387"/>
    </source>
</evidence>
<dbReference type="InterPro" id="IPR014710">
    <property type="entry name" value="RmlC-like_jellyroll"/>
</dbReference>
<dbReference type="InterPro" id="IPR005835">
    <property type="entry name" value="NTP_transferase_dom"/>
</dbReference>
<evidence type="ECO:0000256" key="8">
    <source>
        <dbReference type="RuleBase" id="RU004190"/>
    </source>
</evidence>
<evidence type="ECO:0000259" key="10">
    <source>
        <dbReference type="Pfam" id="PF01050"/>
    </source>
</evidence>
<feature type="domain" description="Mannose-6-phosphate isomerase type II C-terminal" evidence="10">
    <location>
        <begin position="358"/>
        <end position="468"/>
    </location>
</feature>
<dbReference type="PANTHER" id="PTHR46390:SF1">
    <property type="entry name" value="MANNOSE-1-PHOSPHATE GUANYLYLTRANSFERASE"/>
    <property type="match status" value="1"/>
</dbReference>
<comment type="similarity">
    <text evidence="1 8">Belongs to the mannose-6-phosphate isomerase type 2 family.</text>
</comment>